<dbReference type="GO" id="GO:0046872">
    <property type="term" value="F:metal ion binding"/>
    <property type="evidence" value="ECO:0007669"/>
    <property type="project" value="UniProtKB-KW"/>
</dbReference>
<dbReference type="PANTHER" id="PTHR20883:SF15">
    <property type="entry name" value="PHYTANOYL-COA DIOXYGENASE DOMAIN-CONTAINING PROTEIN 1"/>
    <property type="match status" value="1"/>
</dbReference>
<dbReference type="SUPFAM" id="SSF51197">
    <property type="entry name" value="Clavaminate synthase-like"/>
    <property type="match status" value="1"/>
</dbReference>
<comment type="cofactor">
    <cofactor evidence="1">
        <name>Fe cation</name>
        <dbReference type="ChEBI" id="CHEBI:24875"/>
    </cofactor>
</comment>
<dbReference type="EnsemblMetazoa" id="SMAR009735-RA">
    <property type="protein sequence ID" value="SMAR009735-PA"/>
    <property type="gene ID" value="SMAR009735"/>
</dbReference>
<keyword evidence="2" id="KW-0479">Metal-binding</keyword>
<dbReference type="AlphaFoldDB" id="T1J7T0"/>
<keyword evidence="6" id="KW-1185">Reference proteome</keyword>
<dbReference type="HOGENOM" id="CLU_048953_0_0_1"/>
<dbReference type="PANTHER" id="PTHR20883">
    <property type="entry name" value="PHYTANOYL-COA DIOXYGENASE DOMAIN CONTAINING 1"/>
    <property type="match status" value="1"/>
</dbReference>
<dbReference type="PhylomeDB" id="T1J7T0"/>
<evidence type="ECO:0000313" key="5">
    <source>
        <dbReference type="EnsemblMetazoa" id="SMAR009735-PA"/>
    </source>
</evidence>
<dbReference type="InterPro" id="IPR008775">
    <property type="entry name" value="Phytyl_CoA_dOase-like"/>
</dbReference>
<evidence type="ECO:0000256" key="2">
    <source>
        <dbReference type="ARBA" id="ARBA00022723"/>
    </source>
</evidence>
<comment type="similarity">
    <text evidence="4">Belongs to the PhyH family. PHYHD1 subfamily.</text>
</comment>
<evidence type="ECO:0000256" key="3">
    <source>
        <dbReference type="ARBA" id="ARBA00023004"/>
    </source>
</evidence>
<dbReference type="Proteomes" id="UP000014500">
    <property type="component" value="Unassembled WGS sequence"/>
</dbReference>
<proteinExistence type="inferred from homology"/>
<organism evidence="5 6">
    <name type="scientific">Strigamia maritima</name>
    <name type="common">European centipede</name>
    <name type="synonym">Geophilus maritimus</name>
    <dbReference type="NCBI Taxonomy" id="126957"/>
    <lineage>
        <taxon>Eukaryota</taxon>
        <taxon>Metazoa</taxon>
        <taxon>Ecdysozoa</taxon>
        <taxon>Arthropoda</taxon>
        <taxon>Myriapoda</taxon>
        <taxon>Chilopoda</taxon>
        <taxon>Pleurostigmophora</taxon>
        <taxon>Geophilomorpha</taxon>
        <taxon>Linotaeniidae</taxon>
        <taxon>Strigamia</taxon>
    </lineage>
</organism>
<evidence type="ECO:0008006" key="7">
    <source>
        <dbReference type="Google" id="ProtNLM"/>
    </source>
</evidence>
<dbReference type="OMA" id="KYSEDNW"/>
<keyword evidence="3" id="KW-0408">Iron</keyword>
<protein>
    <recommendedName>
        <fullName evidence="7">Fe2OG dioxygenase domain-containing protein</fullName>
    </recommendedName>
</protein>
<dbReference type="Pfam" id="PF05721">
    <property type="entry name" value="PhyH"/>
    <property type="match status" value="1"/>
</dbReference>
<dbReference type="Gene3D" id="2.60.120.620">
    <property type="entry name" value="q2cbj1_9rhob like domain"/>
    <property type="match status" value="1"/>
</dbReference>
<reference evidence="6" key="1">
    <citation type="submission" date="2011-05" db="EMBL/GenBank/DDBJ databases">
        <authorList>
            <person name="Richards S.R."/>
            <person name="Qu J."/>
            <person name="Jiang H."/>
            <person name="Jhangiani S.N."/>
            <person name="Agravi P."/>
            <person name="Goodspeed R."/>
            <person name="Gross S."/>
            <person name="Mandapat C."/>
            <person name="Jackson L."/>
            <person name="Mathew T."/>
            <person name="Pu L."/>
            <person name="Thornton R."/>
            <person name="Saada N."/>
            <person name="Wilczek-Boney K.B."/>
            <person name="Lee S."/>
            <person name="Kovar C."/>
            <person name="Wu Y."/>
            <person name="Scherer S.E."/>
            <person name="Worley K.C."/>
            <person name="Muzny D.M."/>
            <person name="Gibbs R."/>
        </authorList>
    </citation>
    <scope>NUCLEOTIDE SEQUENCE</scope>
    <source>
        <strain evidence="6">Brora</strain>
    </source>
</reference>
<name>T1J7T0_STRMM</name>
<evidence type="ECO:0000256" key="1">
    <source>
        <dbReference type="ARBA" id="ARBA00001962"/>
    </source>
</evidence>
<reference evidence="5" key="2">
    <citation type="submission" date="2015-02" db="UniProtKB">
        <authorList>
            <consortium name="EnsemblMetazoa"/>
        </authorList>
    </citation>
    <scope>IDENTIFICATION</scope>
</reference>
<dbReference type="STRING" id="126957.T1J7T0"/>
<dbReference type="EMBL" id="JH431939">
    <property type="status" value="NOT_ANNOTATED_CDS"/>
    <property type="molecule type" value="Genomic_DNA"/>
</dbReference>
<dbReference type="eggNOG" id="KOG3290">
    <property type="taxonomic scope" value="Eukaryota"/>
</dbReference>
<accession>T1J7T0</accession>
<sequence length="281" mass="32294">MSADFKKFWKNGYLIIENFLDNNDVSRLKEECYKIVDEIDPKEHKTVFKTGDKQECDDYFMTSGDKIRFFFEEKAFNDSGGLIVPKKQALNKIGHALHWLNPEFKRITFSNKVKDVAKNLNLIQPKVAMSMYIFKPSKVAGEVPPHQDAAYLHTTPQNCFGFWIALEDATTDNGCLWFIPGSHNEKLIRRMIRNPESDGPATIYTSLDTYFPDSQFVPEPVKKGSLIVIHGLVIHKSGSNLTNQSRDIYSFHLIESNQTEYSDNNWLQPTVLLPFPSLYDN</sequence>
<evidence type="ECO:0000313" key="6">
    <source>
        <dbReference type="Proteomes" id="UP000014500"/>
    </source>
</evidence>
<evidence type="ECO:0000256" key="4">
    <source>
        <dbReference type="ARBA" id="ARBA00038356"/>
    </source>
</evidence>